<dbReference type="PANTHER" id="PTHR43669:SF3">
    <property type="entry name" value="ALCOHOL DEHYDROGENASE, PUTATIVE (AFU_ORTHOLOGUE AFUA_3G03445)-RELATED"/>
    <property type="match status" value="1"/>
</dbReference>
<dbReference type="CDD" id="cd05233">
    <property type="entry name" value="SDR_c"/>
    <property type="match status" value="1"/>
</dbReference>
<dbReference type="eggNOG" id="ENOG502SCIW">
    <property type="taxonomic scope" value="Eukaryota"/>
</dbReference>
<reference evidence="3 5" key="3">
    <citation type="journal article" date="2015" name="BMC Genomics">
        <title>The completed genome sequence of the pathogenic ascomycete fungus Fusarium graminearum.</title>
        <authorList>
            <person name="King R."/>
            <person name="Urban M."/>
            <person name="Hammond-Kosack M.C."/>
            <person name="Hassani-Pak K."/>
            <person name="Hammond-Kosack K.E."/>
        </authorList>
    </citation>
    <scope>NUCLEOTIDE SEQUENCE [LARGE SCALE GENOMIC DNA]</scope>
    <source>
        <strain evidence="5">ATCC MYA-4620 / CBS 123657 / FGSC 9075 / NRRL 31084 / PH-1</strain>
        <strain evidence="3">PH-1</strain>
    </source>
</reference>
<dbReference type="InParanoid" id="A0A098DCL2"/>
<dbReference type="VEuPathDB" id="FungiDB:FGRAMPH1_01G08769"/>
<evidence type="ECO:0000313" key="4">
    <source>
        <dbReference type="EnsemblFungi" id="CEF76187"/>
    </source>
</evidence>
<evidence type="ECO:0000313" key="3">
    <source>
        <dbReference type="EMBL" id="CEF76187.1"/>
    </source>
</evidence>
<dbReference type="PANTHER" id="PTHR43669">
    <property type="entry name" value="5-KETO-D-GLUCONATE 5-REDUCTASE"/>
    <property type="match status" value="1"/>
</dbReference>
<proteinExistence type="inferred from homology"/>
<organism evidence="3 5">
    <name type="scientific">Gibberella zeae (strain ATCC MYA-4620 / CBS 123657 / FGSC 9075 / NRRL 31084 / PH-1)</name>
    <name type="common">Wheat head blight fungus</name>
    <name type="synonym">Fusarium graminearum</name>
    <dbReference type="NCBI Taxonomy" id="229533"/>
    <lineage>
        <taxon>Eukaryota</taxon>
        <taxon>Fungi</taxon>
        <taxon>Dikarya</taxon>
        <taxon>Ascomycota</taxon>
        <taxon>Pezizomycotina</taxon>
        <taxon>Sordariomycetes</taxon>
        <taxon>Hypocreomycetidae</taxon>
        <taxon>Hypocreales</taxon>
        <taxon>Nectriaceae</taxon>
        <taxon>Fusarium</taxon>
    </lineage>
</organism>
<gene>
    <name evidence="4" type="primary">FG10714.1</name>
    <name evidence="3" type="ORF">FGRAMPH1_01T08769</name>
</gene>
<dbReference type="Gene3D" id="3.40.50.720">
    <property type="entry name" value="NAD(P)-binding Rossmann-like Domain"/>
    <property type="match status" value="1"/>
</dbReference>
<dbReference type="Pfam" id="PF00106">
    <property type="entry name" value="adh_short"/>
    <property type="match status" value="1"/>
</dbReference>
<reference evidence="4 5" key="1">
    <citation type="journal article" date="2007" name="Science">
        <title>The Fusarium graminearum genome reveals a link between localized polymorphism and pathogen specialization.</title>
        <authorList>
            <person name="Cuomo C.A."/>
            <person name="Gueldener U."/>
            <person name="Xu J.-R."/>
            <person name="Trail F."/>
            <person name="Turgeon B.G."/>
            <person name="Di Pietro A."/>
            <person name="Walton J.D."/>
            <person name="Ma L.-J."/>
            <person name="Baker S.E."/>
            <person name="Rep M."/>
            <person name="Adam G."/>
            <person name="Antoniw J."/>
            <person name="Baldwin T."/>
            <person name="Calvo S.E."/>
            <person name="Chang Y.-L."/>
            <person name="DeCaprio D."/>
            <person name="Gale L.R."/>
            <person name="Gnerre S."/>
            <person name="Goswami R.S."/>
            <person name="Hammond-Kosack K."/>
            <person name="Harris L.J."/>
            <person name="Hilburn K."/>
            <person name="Kennell J.C."/>
            <person name="Kroken S."/>
            <person name="Magnuson J.K."/>
            <person name="Mannhaupt G."/>
            <person name="Mauceli E.W."/>
            <person name="Mewes H.-W."/>
            <person name="Mitterbauer R."/>
            <person name="Muehlbauer G."/>
            <person name="Muensterkoetter M."/>
            <person name="Nelson D."/>
            <person name="O'Donnell K."/>
            <person name="Ouellet T."/>
            <person name="Qi W."/>
            <person name="Quesneville H."/>
            <person name="Roncero M.I.G."/>
            <person name="Seong K.-Y."/>
            <person name="Tetko I.V."/>
            <person name="Urban M."/>
            <person name="Waalwijk C."/>
            <person name="Ward T.J."/>
            <person name="Yao J."/>
            <person name="Birren B.W."/>
            <person name="Kistler H.C."/>
        </authorList>
    </citation>
    <scope>NUCLEOTIDE SEQUENCE [LARGE SCALE GENOMIC DNA]</scope>
    <source>
        <strain evidence="5">ATCC MYA-4620 / CBS 123657 / FGSC 9075 / NRRL 31084 / PH-1</strain>
        <strain evidence="4">PH-1 / ATCC MYA-4620 / FGSC 9075 / NRRL 31084</strain>
    </source>
</reference>
<dbReference type="SUPFAM" id="SSF51735">
    <property type="entry name" value="NAD(P)-binding Rossmann-fold domains"/>
    <property type="match status" value="1"/>
</dbReference>
<dbReference type="InterPro" id="IPR036291">
    <property type="entry name" value="NAD(P)-bd_dom_sf"/>
</dbReference>
<sequence>MYKPTLLCIGSGPGIGRSVTSLFATKHYKNVALIARRPEQLRIEKAAVQEAAGQSVNVQTYALDVTDTDTLLSALNRIEEDLGRIECVFYNAARVQNSSFFEYDVEEIEYDFKISVSALYTTLQYSMPRLVELAKTPSQYKPALVVTSSMLPFEPMTDLFALSLVKAAQLNLVHSLAKVYKPQGVHVGVINVAGFVSEEEKERNPKNIADKTWEWFTSDVEDIPFEVRI</sequence>
<evidence type="ECO:0000256" key="2">
    <source>
        <dbReference type="ARBA" id="ARBA00023002"/>
    </source>
</evidence>
<protein>
    <submittedName>
        <fullName evidence="3">Chromosome 1, complete genome</fullName>
    </submittedName>
</protein>
<keyword evidence="2" id="KW-0560">Oxidoreductase</keyword>
<reference evidence="4" key="4">
    <citation type="submission" date="2017-01" db="UniProtKB">
        <authorList>
            <consortium name="EnsemblFungi"/>
        </authorList>
    </citation>
    <scope>IDENTIFICATION</scope>
    <source>
        <strain evidence="4">PH-1 / ATCC MYA-4620 / FGSC 9075 / NRRL 31084</strain>
    </source>
</reference>
<dbReference type="GO" id="GO:0016491">
    <property type="term" value="F:oxidoreductase activity"/>
    <property type="evidence" value="ECO:0007669"/>
    <property type="project" value="UniProtKB-KW"/>
</dbReference>
<keyword evidence="5" id="KW-1185">Reference proteome</keyword>
<evidence type="ECO:0000313" key="5">
    <source>
        <dbReference type="Proteomes" id="UP000070720"/>
    </source>
</evidence>
<reference evidence="4 5" key="2">
    <citation type="journal article" date="2010" name="Nature">
        <title>Comparative genomics reveals mobile pathogenicity chromosomes in Fusarium.</title>
        <authorList>
            <person name="Ma L.J."/>
            <person name="van der Does H.C."/>
            <person name="Borkovich K.A."/>
            <person name="Coleman J.J."/>
            <person name="Daboussi M.J."/>
            <person name="Di Pietro A."/>
            <person name="Dufresne M."/>
            <person name="Freitag M."/>
            <person name="Grabherr M."/>
            <person name="Henrissat B."/>
            <person name="Houterman P.M."/>
            <person name="Kang S."/>
            <person name="Shim W.B."/>
            <person name="Woloshuk C."/>
            <person name="Xie X."/>
            <person name="Xu J.R."/>
            <person name="Antoniw J."/>
            <person name="Baker S.E."/>
            <person name="Bluhm B.H."/>
            <person name="Breakspear A."/>
            <person name="Brown D.W."/>
            <person name="Butchko R.A."/>
            <person name="Chapman S."/>
            <person name="Coulson R."/>
            <person name="Coutinho P.M."/>
            <person name="Danchin E.G."/>
            <person name="Diener A."/>
            <person name="Gale L.R."/>
            <person name="Gardiner D.M."/>
            <person name="Goff S."/>
            <person name="Hammond-Kosack K.E."/>
            <person name="Hilburn K."/>
            <person name="Hua-Van A."/>
            <person name="Jonkers W."/>
            <person name="Kazan K."/>
            <person name="Kodira C.D."/>
            <person name="Koehrsen M."/>
            <person name="Kumar L."/>
            <person name="Lee Y.H."/>
            <person name="Li L."/>
            <person name="Manners J.M."/>
            <person name="Miranda-Saavedra D."/>
            <person name="Mukherjee M."/>
            <person name="Park G."/>
            <person name="Park J."/>
            <person name="Park S.Y."/>
            <person name="Proctor R.H."/>
            <person name="Regev A."/>
            <person name="Ruiz-Roldan M.C."/>
            <person name="Sain D."/>
            <person name="Sakthikumar S."/>
            <person name="Sykes S."/>
            <person name="Schwartz D.C."/>
            <person name="Turgeon B.G."/>
            <person name="Wapinski I."/>
            <person name="Yoder O."/>
            <person name="Young S."/>
            <person name="Zeng Q."/>
            <person name="Zhou S."/>
            <person name="Galagan J."/>
            <person name="Cuomo C.A."/>
            <person name="Kistler H.C."/>
            <person name="Rep M."/>
        </authorList>
    </citation>
    <scope>GENOME REANNOTATION</scope>
    <source>
        <strain evidence="5">ATCC MYA-4620 / CBS 123657 / FGSC 9075 / NRRL 31084 / PH-1</strain>
        <strain evidence="4">PH-1 / ATCC MYA-4620 / FGSC 9075 / NRRL 31084</strain>
    </source>
</reference>
<accession>A0A098DCL2</accession>
<dbReference type="InterPro" id="IPR002347">
    <property type="entry name" value="SDR_fam"/>
</dbReference>
<dbReference type="EMBL" id="HG970332">
    <property type="protein sequence ID" value="CEF76187.1"/>
    <property type="molecule type" value="Genomic_DNA"/>
</dbReference>
<evidence type="ECO:0000256" key="1">
    <source>
        <dbReference type="ARBA" id="ARBA00006484"/>
    </source>
</evidence>
<dbReference type="Proteomes" id="UP000070720">
    <property type="component" value="Chromosome 1"/>
</dbReference>
<dbReference type="EnsemblFungi" id="CEF76187">
    <property type="protein sequence ID" value="CEF76187"/>
    <property type="gene ID" value="FGRRES_17443"/>
</dbReference>
<comment type="similarity">
    <text evidence="1">Belongs to the short-chain dehydrogenases/reductases (SDR) family.</text>
</comment>
<accession>A0A0E0RY62</accession>
<dbReference type="AlphaFoldDB" id="A0A098DCL2"/>
<name>A0A098DCL2_GIBZE</name>